<keyword evidence="6 8" id="KW-1133">Transmembrane helix</keyword>
<protein>
    <submittedName>
        <fullName evidence="10">Microcin C transport system permease protein</fullName>
    </submittedName>
</protein>
<dbReference type="SUPFAM" id="SSF161098">
    <property type="entry name" value="MetI-like"/>
    <property type="match status" value="1"/>
</dbReference>
<organism evidence="10 11">
    <name type="scientific">Paracoccus thiocyanatus</name>
    <dbReference type="NCBI Taxonomy" id="34006"/>
    <lineage>
        <taxon>Bacteria</taxon>
        <taxon>Pseudomonadati</taxon>
        <taxon>Pseudomonadota</taxon>
        <taxon>Alphaproteobacteria</taxon>
        <taxon>Rhodobacterales</taxon>
        <taxon>Paracoccaceae</taxon>
        <taxon>Paracoccus</taxon>
    </lineage>
</organism>
<sequence length="379" mass="41822">MAAYILRRLLLIIPTLIGIMLVNFTLTQFVPGGPIEQVIARVQGEGDALRNITGGAGEAPQNTEYAGARGIPPELLDQLEVQMGFARITCTPDHQGEPDLKSADCSKEKIAAAERFLIMLGNYIRFDFGTSFFRSISVIDLVLEKMPVSITLGLWSTLIAYLISIPLGIRKAVRNGTPFDTWTSGAIIVGYAIPAFLFAVLLMVLFAGGSYWQIFPLRGLTSDNWADLSLWGKVKDYLWHITLPVLATTISSFATLTLLTKNSFLDEINKQYVMTARAKGLTERRVLYSHVFRNAMLIVIAGFPSMFLGVFFGASILIETIFSLDGLGRLGFEAAVQRDYPVIFGTLYVFGLLGLLIGILSDLMYVLVDPRIDFERRAG</sequence>
<feature type="transmembrane region" description="Helical" evidence="8">
    <location>
        <begin position="181"/>
        <end position="207"/>
    </location>
</feature>
<evidence type="ECO:0000256" key="8">
    <source>
        <dbReference type="RuleBase" id="RU363032"/>
    </source>
</evidence>
<dbReference type="FunFam" id="1.10.3720.10:FF:000014">
    <property type="entry name" value="Microcin C ABC transporter permease YejB"/>
    <property type="match status" value="1"/>
</dbReference>
<evidence type="ECO:0000256" key="2">
    <source>
        <dbReference type="ARBA" id="ARBA00022448"/>
    </source>
</evidence>
<evidence type="ECO:0000256" key="3">
    <source>
        <dbReference type="ARBA" id="ARBA00022475"/>
    </source>
</evidence>
<dbReference type="GO" id="GO:0055085">
    <property type="term" value="P:transmembrane transport"/>
    <property type="evidence" value="ECO:0007669"/>
    <property type="project" value="InterPro"/>
</dbReference>
<feature type="transmembrane region" description="Helical" evidence="8">
    <location>
        <begin position="150"/>
        <end position="169"/>
    </location>
</feature>
<evidence type="ECO:0000259" key="9">
    <source>
        <dbReference type="PROSITE" id="PS50928"/>
    </source>
</evidence>
<comment type="subcellular location">
    <subcellularLocation>
        <location evidence="1">Cell inner membrane</location>
        <topology evidence="1">Multi-pass membrane protein</topology>
    </subcellularLocation>
    <subcellularLocation>
        <location evidence="8">Cell membrane</location>
        <topology evidence="8">Multi-pass membrane protein</topology>
    </subcellularLocation>
</comment>
<feature type="domain" description="ABC transmembrane type-1" evidence="9">
    <location>
        <begin position="146"/>
        <end position="365"/>
    </location>
</feature>
<dbReference type="EMBL" id="FTMK01000002">
    <property type="protein sequence ID" value="SIP96605.1"/>
    <property type="molecule type" value="Genomic_DNA"/>
</dbReference>
<dbReference type="RefSeq" id="WP_149763965.1">
    <property type="nucleotide sequence ID" value="NZ_FTMK01000002.1"/>
</dbReference>
<feature type="transmembrane region" description="Helical" evidence="8">
    <location>
        <begin position="342"/>
        <end position="368"/>
    </location>
</feature>
<evidence type="ECO:0000256" key="6">
    <source>
        <dbReference type="ARBA" id="ARBA00022989"/>
    </source>
</evidence>
<dbReference type="InterPro" id="IPR035906">
    <property type="entry name" value="MetI-like_sf"/>
</dbReference>
<accession>A0A1N6NWX7</accession>
<keyword evidence="3" id="KW-1003">Cell membrane</keyword>
<proteinExistence type="inferred from homology"/>
<dbReference type="InterPro" id="IPR000515">
    <property type="entry name" value="MetI-like"/>
</dbReference>
<keyword evidence="2 8" id="KW-0813">Transport</keyword>
<feature type="transmembrane region" description="Helical" evidence="8">
    <location>
        <begin position="9"/>
        <end position="26"/>
    </location>
</feature>
<dbReference type="AlphaFoldDB" id="A0A1N6NWX7"/>
<comment type="similarity">
    <text evidence="8">Belongs to the binding-protein-dependent transport system permease family.</text>
</comment>
<dbReference type="Pfam" id="PF00528">
    <property type="entry name" value="BPD_transp_1"/>
    <property type="match status" value="1"/>
</dbReference>
<keyword evidence="7 8" id="KW-0472">Membrane</keyword>
<dbReference type="CDD" id="cd06261">
    <property type="entry name" value="TM_PBP2"/>
    <property type="match status" value="1"/>
</dbReference>
<dbReference type="GO" id="GO:0042884">
    <property type="term" value="P:microcin transport"/>
    <property type="evidence" value="ECO:0007669"/>
    <property type="project" value="TreeGrafter"/>
</dbReference>
<keyword evidence="4" id="KW-0997">Cell inner membrane</keyword>
<dbReference type="OrthoDB" id="9807402at2"/>
<evidence type="ECO:0000256" key="5">
    <source>
        <dbReference type="ARBA" id="ARBA00022692"/>
    </source>
</evidence>
<evidence type="ECO:0000256" key="7">
    <source>
        <dbReference type="ARBA" id="ARBA00023136"/>
    </source>
</evidence>
<evidence type="ECO:0000256" key="1">
    <source>
        <dbReference type="ARBA" id="ARBA00004429"/>
    </source>
</evidence>
<evidence type="ECO:0000313" key="10">
    <source>
        <dbReference type="EMBL" id="SIP96605.1"/>
    </source>
</evidence>
<keyword evidence="5 8" id="KW-0812">Transmembrane</keyword>
<reference evidence="10 11" key="1">
    <citation type="submission" date="2017-01" db="EMBL/GenBank/DDBJ databases">
        <authorList>
            <person name="Varghese N."/>
            <person name="Submissions S."/>
        </authorList>
    </citation>
    <scope>NUCLEOTIDE SEQUENCE [LARGE SCALE GENOMIC DNA]</scope>
    <source>
        <strain evidence="10 11">ATCC 700171</strain>
    </source>
</reference>
<dbReference type="PANTHER" id="PTHR30465">
    <property type="entry name" value="INNER MEMBRANE ABC TRANSPORTER"/>
    <property type="match status" value="1"/>
</dbReference>
<name>A0A1N6NWX7_9RHOB</name>
<dbReference type="GO" id="GO:0005886">
    <property type="term" value="C:plasma membrane"/>
    <property type="evidence" value="ECO:0007669"/>
    <property type="project" value="UniProtKB-SubCell"/>
</dbReference>
<evidence type="ECO:0000256" key="4">
    <source>
        <dbReference type="ARBA" id="ARBA00022519"/>
    </source>
</evidence>
<dbReference type="PROSITE" id="PS50928">
    <property type="entry name" value="ABC_TM1"/>
    <property type="match status" value="1"/>
</dbReference>
<dbReference type="Gene3D" id="1.10.3720.10">
    <property type="entry name" value="MetI-like"/>
    <property type="match status" value="1"/>
</dbReference>
<gene>
    <name evidence="10" type="ORF">SAMN05421641_102135</name>
</gene>
<feature type="transmembrane region" description="Helical" evidence="8">
    <location>
        <begin position="237"/>
        <end position="260"/>
    </location>
</feature>
<evidence type="ECO:0000313" key="11">
    <source>
        <dbReference type="Proteomes" id="UP000323956"/>
    </source>
</evidence>
<dbReference type="PANTHER" id="PTHR30465:SF66">
    <property type="entry name" value="INNER MEMBRANE ABC TRANSPORTER PERMEASE PROTEIN YEJB"/>
    <property type="match status" value="1"/>
</dbReference>
<dbReference type="Proteomes" id="UP000323956">
    <property type="component" value="Unassembled WGS sequence"/>
</dbReference>
<feature type="transmembrane region" description="Helical" evidence="8">
    <location>
        <begin position="295"/>
        <end position="322"/>
    </location>
</feature>